<evidence type="ECO:0000256" key="1">
    <source>
        <dbReference type="SAM" id="Phobius"/>
    </source>
</evidence>
<gene>
    <name evidence="2" type="ORF">E2C01_054416</name>
</gene>
<organism evidence="2 3">
    <name type="scientific">Portunus trituberculatus</name>
    <name type="common">Swimming crab</name>
    <name type="synonym">Neptunus trituberculatus</name>
    <dbReference type="NCBI Taxonomy" id="210409"/>
    <lineage>
        <taxon>Eukaryota</taxon>
        <taxon>Metazoa</taxon>
        <taxon>Ecdysozoa</taxon>
        <taxon>Arthropoda</taxon>
        <taxon>Crustacea</taxon>
        <taxon>Multicrustacea</taxon>
        <taxon>Malacostraca</taxon>
        <taxon>Eumalacostraca</taxon>
        <taxon>Eucarida</taxon>
        <taxon>Decapoda</taxon>
        <taxon>Pleocyemata</taxon>
        <taxon>Brachyura</taxon>
        <taxon>Eubrachyura</taxon>
        <taxon>Portunoidea</taxon>
        <taxon>Portunidae</taxon>
        <taxon>Portuninae</taxon>
        <taxon>Portunus</taxon>
    </lineage>
</organism>
<keyword evidence="1" id="KW-1133">Transmembrane helix</keyword>
<sequence length="89" mass="10430">MYMAGIHHVVRYAVQVLQATYQWMRRTYQCRTGNGKWSWWGRGLYPRKHLVFPACIGCFVSMYIYVRAPYVLLTAQARQTCGTFCVTIV</sequence>
<keyword evidence="3" id="KW-1185">Reference proteome</keyword>
<feature type="transmembrane region" description="Helical" evidence="1">
    <location>
        <begin position="50"/>
        <end position="66"/>
    </location>
</feature>
<comment type="caution">
    <text evidence="2">The sequence shown here is derived from an EMBL/GenBank/DDBJ whole genome shotgun (WGS) entry which is preliminary data.</text>
</comment>
<dbReference type="Proteomes" id="UP000324222">
    <property type="component" value="Unassembled WGS sequence"/>
</dbReference>
<evidence type="ECO:0000313" key="2">
    <source>
        <dbReference type="EMBL" id="MPC60372.1"/>
    </source>
</evidence>
<accession>A0A5B7GNM2</accession>
<evidence type="ECO:0000313" key="3">
    <source>
        <dbReference type="Proteomes" id="UP000324222"/>
    </source>
</evidence>
<reference evidence="2 3" key="1">
    <citation type="submission" date="2019-05" db="EMBL/GenBank/DDBJ databases">
        <title>Another draft genome of Portunus trituberculatus and its Hox gene families provides insights of decapod evolution.</title>
        <authorList>
            <person name="Jeong J.-H."/>
            <person name="Song I."/>
            <person name="Kim S."/>
            <person name="Choi T."/>
            <person name="Kim D."/>
            <person name="Ryu S."/>
            <person name="Kim W."/>
        </authorList>
    </citation>
    <scope>NUCLEOTIDE SEQUENCE [LARGE SCALE GENOMIC DNA]</scope>
    <source>
        <tissue evidence="2">Muscle</tissue>
    </source>
</reference>
<protein>
    <submittedName>
        <fullName evidence="2">Uncharacterized protein</fullName>
    </submittedName>
</protein>
<dbReference type="AlphaFoldDB" id="A0A5B7GNM2"/>
<keyword evidence="1" id="KW-0812">Transmembrane</keyword>
<name>A0A5B7GNM2_PORTR</name>
<proteinExistence type="predicted"/>
<keyword evidence="1" id="KW-0472">Membrane</keyword>
<dbReference type="EMBL" id="VSRR010017446">
    <property type="protein sequence ID" value="MPC60372.1"/>
    <property type="molecule type" value="Genomic_DNA"/>
</dbReference>